<name>A0AAU7K0A6_9SPHI</name>
<dbReference type="SUPFAM" id="SSF56935">
    <property type="entry name" value="Porins"/>
    <property type="match status" value="1"/>
</dbReference>
<dbReference type="RefSeq" id="WP_406823683.1">
    <property type="nucleotide sequence ID" value="NZ_CP157485.1"/>
</dbReference>
<keyword evidence="1" id="KW-0732">Signal</keyword>
<sequence>MCKYFIFLFIVFTHHLSLAQSVRLTGSVISGTDKLPAASIQLKTFGNEDILIYGFSDEEGNYKLSGEIGESDKFFLIAAYIGYKRDTLIVSRTDLIKQVSFHYNFNLKEDKKQLDEIYIKAPNAIQVNNDTTTYNVQRFTSPEDRNLENVLRKMPGIEVNKDGTIFFKGNKISKVLLEGDDLTGGGYKAITKNLRPEFVEQIQAIEHYVEDNLLKGIINSDDIVLNLKVKNKQAKKIIGSIDGGLGTNHRNVLSANLMSFINKTKAFAFANHNNLNTATNGKASDLIDENSAFIGNNQIIRHEVGTYNPFDATSFTLNNTTQGTINAVTRVTDRFKISYALLYSWIKLYGQSYLQNIYFPPNSIYTEDTDNRTSLNRTFKGDFSTDYLVKSNARFRSKFTYKQATEQFNSSAFSIYNNVAGDSVSQNQDDLNRNFDAQMKYTVKTNQRTAYLLSLRISTYDMNQNYQTGSQLYQNVPIFNGSRNLYQVVNNDNFKFKFDFEGLKRYHTSFLYLNLGNEINYFKLKSNLFGGFQNNQVSIGNDFINENLFKLNQIYITGKYVYDNQPIKILMQLKSTVQLLKNMGKDSTYLIFEPNLSFFYKLTDVQSISLSYNYKNSNPQPIEYYENYILTNLRNINSGLNNFYNYNTHNLGMNYNLNDFDNSYFNFNLAINGSYSQYGFLYTNFFLNTLNYAKKEPFKGVKTITANFSAKKFFPVLSMSFTANYAPSLSTYYGKAVSIVKEYKTFNQAGSLKINTGFNLPINFGIGTELQINSTSSEGEQIVNNKSFKYTFEYRYKINDQIFNISSYNRYDVNNQNFDLIDTELQFNPIKGNFKYSIQGKNLANLKAFTTLSVNEVYSSNYSSSILGRYILFNVSMSIK</sequence>
<evidence type="ECO:0000313" key="2">
    <source>
        <dbReference type="EMBL" id="XBO46112.1"/>
    </source>
</evidence>
<evidence type="ECO:0000256" key="1">
    <source>
        <dbReference type="SAM" id="SignalP"/>
    </source>
</evidence>
<feature type="chain" id="PRO_5043504342" description="TonB-dependent receptor" evidence="1">
    <location>
        <begin position="20"/>
        <end position="880"/>
    </location>
</feature>
<evidence type="ECO:0008006" key="3">
    <source>
        <dbReference type="Google" id="ProtNLM"/>
    </source>
</evidence>
<protein>
    <recommendedName>
        <fullName evidence="3">TonB-dependent receptor</fullName>
    </recommendedName>
</protein>
<accession>A0AAU7K0A6</accession>
<dbReference type="AlphaFoldDB" id="A0AAU7K0A6"/>
<proteinExistence type="predicted"/>
<organism evidence="2">
    <name type="scientific">Pedobacter sp. KACC 23697</name>
    <dbReference type="NCBI Taxonomy" id="3149230"/>
    <lineage>
        <taxon>Bacteria</taxon>
        <taxon>Pseudomonadati</taxon>
        <taxon>Bacteroidota</taxon>
        <taxon>Sphingobacteriia</taxon>
        <taxon>Sphingobacteriales</taxon>
        <taxon>Sphingobacteriaceae</taxon>
        <taxon>Pedobacter</taxon>
    </lineage>
</organism>
<feature type="signal peptide" evidence="1">
    <location>
        <begin position="1"/>
        <end position="19"/>
    </location>
</feature>
<dbReference type="EMBL" id="CP157485">
    <property type="protein sequence ID" value="XBO46112.1"/>
    <property type="molecule type" value="Genomic_DNA"/>
</dbReference>
<gene>
    <name evidence="2" type="ORF">ABEG20_12530</name>
</gene>
<reference evidence="2" key="1">
    <citation type="submission" date="2024-05" db="EMBL/GenBank/DDBJ databases">
        <authorList>
            <person name="Kim S."/>
            <person name="Heo J."/>
            <person name="Choi H."/>
            <person name="Choi Y."/>
            <person name="Kwon S.-W."/>
            <person name="Kim Y."/>
        </authorList>
    </citation>
    <scope>NUCLEOTIDE SEQUENCE</scope>
    <source>
        <strain evidence="2">KACC 23697</strain>
    </source>
</reference>